<feature type="compositionally biased region" description="Basic residues" evidence="1">
    <location>
        <begin position="503"/>
        <end position="514"/>
    </location>
</feature>
<dbReference type="RefSeq" id="XP_003485169.1">
    <property type="nucleotide sequence ID" value="XM_003485121.3"/>
</dbReference>
<proteinExistence type="predicted"/>
<accession>A0A6P3DKP7</accession>
<evidence type="ECO:0000313" key="4">
    <source>
        <dbReference type="RefSeq" id="XP_003485169.1"/>
    </source>
</evidence>
<dbReference type="InterPro" id="IPR052267">
    <property type="entry name" value="N-DRC_Component"/>
</dbReference>
<sequence>MSHAYYTELWLVARNDLDKLIELDRRLQQQTNTKNRRHVLNLLLPMYLRYRNLVKRLIVCHDQMIQTQKRDLIKRVLDCTVGRMLEYKREIVNLDYNDYQWPDDFMNQFKYTPDDVEILVSASGKDIVEQRRERIQKLMEDAYKTPEELESEVLPEEYEAETIEYQEDAPKSRRRRVKEKTSAPSPIQESPERIAARKAQEAREAAERTMLAAILLIQSHERARMARCVGTDAQRMYDYGKKVQAGTIVSKKLHKSTYENAAKTIQRAWRIYAARKRMRNRIARTEELLGMTIPSWKSQEVFEKDKQNFQKKLTLMPVFADRITKETEKERARLWKIRGPGLVEDITDEIREWFILWYDELGHFYVYPAANLGGSVLIATGQTLTPQEYLVEKMSKGAKETPAKPTKAKPKKHQPLIPQTKTFSLLHEANQYFINNWSFRYRSDDHREKIYHDLIKDELCYELQLEMRKIVDELMRLELQKLNAALKKDYAADKRKLDIPTDKKRRARKNKKQKTPVNDETVEDNFKELVRANIIRDYTRTSLKDWIGDLSYQNYEAARELRDYRHRMGEIRQVVMEYCVLPLSSKEIHQVAPLIRAVCIYGLAHHGKNFLVNAICSEVGALLFDMSPTVLVDKYTGRKNERKLINMISSIARAYAPSVIFIENGERPWLKQVPQEDKYLNPKRFAIYYPKLVKSIKRGDQILFLTTSSEPYKATRPFIKIHDKFITIPLTDYNTLYMFYKDLLMKYHGVDRNIDVSSMAKMSVGIPLEFIRDAVKNVLNLHRRITLKIKPLTVSEIMEEVLKYQPPQAKTLSELTKFENRTPLGKKRARLLATEKAARERIKKLQKARR</sequence>
<dbReference type="PROSITE" id="PS50096">
    <property type="entry name" value="IQ"/>
    <property type="match status" value="1"/>
</dbReference>
<evidence type="ECO:0000259" key="2">
    <source>
        <dbReference type="Pfam" id="PF00004"/>
    </source>
</evidence>
<gene>
    <name evidence="4" type="primary">LOC100743926</name>
</gene>
<dbReference type="InterPro" id="IPR027417">
    <property type="entry name" value="P-loop_NTPase"/>
</dbReference>
<feature type="region of interest" description="Disordered" evidence="1">
    <location>
        <begin position="497"/>
        <end position="519"/>
    </location>
</feature>
<feature type="region of interest" description="Disordered" evidence="1">
    <location>
        <begin position="146"/>
        <end position="201"/>
    </location>
</feature>
<dbReference type="SUPFAM" id="SSF52540">
    <property type="entry name" value="P-loop containing nucleoside triphosphate hydrolases"/>
    <property type="match status" value="1"/>
</dbReference>
<dbReference type="OrthoDB" id="6616786at2759"/>
<feature type="domain" description="ATPase AAA-type core" evidence="2">
    <location>
        <begin position="598"/>
        <end position="672"/>
    </location>
</feature>
<dbReference type="Pfam" id="PF00004">
    <property type="entry name" value="AAA"/>
    <property type="match status" value="1"/>
</dbReference>
<dbReference type="OMA" id="HEWFVIW"/>
<evidence type="ECO:0000313" key="3">
    <source>
        <dbReference type="Proteomes" id="UP000515180"/>
    </source>
</evidence>
<feature type="compositionally biased region" description="Acidic residues" evidence="1">
    <location>
        <begin position="148"/>
        <end position="167"/>
    </location>
</feature>
<dbReference type="AlphaFoldDB" id="A0A6P3DKP7"/>
<dbReference type="PANTHER" id="PTHR14690:SF9">
    <property type="entry name" value="GH08353P"/>
    <property type="match status" value="1"/>
</dbReference>
<name>A0A6P3DKP7_BOMIM</name>
<keyword evidence="3" id="KW-1185">Reference proteome</keyword>
<evidence type="ECO:0000256" key="1">
    <source>
        <dbReference type="SAM" id="MobiDB-lite"/>
    </source>
</evidence>
<feature type="compositionally biased region" description="Basic and acidic residues" evidence="1">
    <location>
        <begin position="190"/>
        <end position="201"/>
    </location>
</feature>
<dbReference type="Gene3D" id="3.40.50.300">
    <property type="entry name" value="P-loop containing nucleotide triphosphate hydrolases"/>
    <property type="match status" value="1"/>
</dbReference>
<organism evidence="3 4">
    <name type="scientific">Bombus impatiens</name>
    <name type="common">Bumblebee</name>
    <dbReference type="NCBI Taxonomy" id="132113"/>
    <lineage>
        <taxon>Eukaryota</taxon>
        <taxon>Metazoa</taxon>
        <taxon>Ecdysozoa</taxon>
        <taxon>Arthropoda</taxon>
        <taxon>Hexapoda</taxon>
        <taxon>Insecta</taxon>
        <taxon>Pterygota</taxon>
        <taxon>Neoptera</taxon>
        <taxon>Endopterygota</taxon>
        <taxon>Hymenoptera</taxon>
        <taxon>Apocrita</taxon>
        <taxon>Aculeata</taxon>
        <taxon>Apoidea</taxon>
        <taxon>Anthophila</taxon>
        <taxon>Apidae</taxon>
        <taxon>Bombus</taxon>
        <taxon>Pyrobombus</taxon>
    </lineage>
</organism>
<dbReference type="GO" id="GO:0016887">
    <property type="term" value="F:ATP hydrolysis activity"/>
    <property type="evidence" value="ECO:0007669"/>
    <property type="project" value="InterPro"/>
</dbReference>
<reference evidence="4" key="1">
    <citation type="submission" date="2025-08" db="UniProtKB">
        <authorList>
            <consortium name="RefSeq"/>
        </authorList>
    </citation>
    <scope>IDENTIFICATION</scope>
</reference>
<protein>
    <submittedName>
        <fullName evidence="4">IQ and AAA domain-containing protein 1-like isoform X1</fullName>
    </submittedName>
</protein>
<dbReference type="Proteomes" id="UP000515180">
    <property type="component" value="Unplaced"/>
</dbReference>
<dbReference type="GeneID" id="100743926"/>
<dbReference type="Gene3D" id="1.10.8.60">
    <property type="match status" value="1"/>
</dbReference>
<dbReference type="InterPro" id="IPR003959">
    <property type="entry name" value="ATPase_AAA_core"/>
</dbReference>
<dbReference type="KEGG" id="bim:100743926"/>
<dbReference type="PANTHER" id="PTHR14690">
    <property type="entry name" value="IQ MOTIF CONTAINING WITH AAA DOMAIN 1"/>
    <property type="match status" value="1"/>
</dbReference>
<dbReference type="GO" id="GO:0005524">
    <property type="term" value="F:ATP binding"/>
    <property type="evidence" value="ECO:0007669"/>
    <property type="project" value="InterPro"/>
</dbReference>